<dbReference type="RefSeq" id="XP_008872934.1">
    <property type="nucleotide sequence ID" value="XM_008874712.1"/>
</dbReference>
<protein>
    <submittedName>
        <fullName evidence="2">Uncharacterized protein</fullName>
    </submittedName>
</protein>
<feature type="region of interest" description="Disordered" evidence="1">
    <location>
        <begin position="35"/>
        <end position="121"/>
    </location>
</feature>
<proteinExistence type="predicted"/>
<evidence type="ECO:0000313" key="2">
    <source>
        <dbReference type="EMBL" id="ETV98737.1"/>
    </source>
</evidence>
<reference evidence="2" key="1">
    <citation type="submission" date="2013-12" db="EMBL/GenBank/DDBJ databases">
        <title>The Genome Sequence of Aphanomyces invadans NJM9701.</title>
        <authorList>
            <consortium name="The Broad Institute Genomics Platform"/>
            <person name="Russ C."/>
            <person name="Tyler B."/>
            <person name="van West P."/>
            <person name="Dieguez-Uribeondo J."/>
            <person name="Young S.K."/>
            <person name="Zeng Q."/>
            <person name="Gargeya S."/>
            <person name="Fitzgerald M."/>
            <person name="Abouelleil A."/>
            <person name="Alvarado L."/>
            <person name="Chapman S.B."/>
            <person name="Gainer-Dewar J."/>
            <person name="Goldberg J."/>
            <person name="Griggs A."/>
            <person name="Gujja S."/>
            <person name="Hansen M."/>
            <person name="Howarth C."/>
            <person name="Imamovic A."/>
            <person name="Ireland A."/>
            <person name="Larimer J."/>
            <person name="McCowan C."/>
            <person name="Murphy C."/>
            <person name="Pearson M."/>
            <person name="Poon T.W."/>
            <person name="Priest M."/>
            <person name="Roberts A."/>
            <person name="Saif S."/>
            <person name="Shea T."/>
            <person name="Sykes S."/>
            <person name="Wortman J."/>
            <person name="Nusbaum C."/>
            <person name="Birren B."/>
        </authorList>
    </citation>
    <scope>NUCLEOTIDE SEQUENCE [LARGE SCALE GENOMIC DNA]</scope>
    <source>
        <strain evidence="2">NJM9701</strain>
    </source>
</reference>
<gene>
    <name evidence="2" type="ORF">H310_08813</name>
</gene>
<name>A0A024TZE8_9STRA</name>
<evidence type="ECO:0000256" key="1">
    <source>
        <dbReference type="SAM" id="MobiDB-lite"/>
    </source>
</evidence>
<feature type="compositionally biased region" description="Polar residues" evidence="1">
    <location>
        <begin position="76"/>
        <end position="114"/>
    </location>
</feature>
<dbReference type="GeneID" id="20085863"/>
<dbReference type="OrthoDB" id="10622337at2759"/>
<sequence>MVLQFARAMGLPCSSSAKPTPAHVIHVKSKGAADLTALPSIPPPVSTTPPNQTTSGAPSPQSLANAAPTPPHPVSSCKQGRTPSTEPQATKSPGTTTLTPFWEATSPQHTNSPKQALPSPQRRLVTKVVHADDAATPNPAKFTFF</sequence>
<dbReference type="VEuPathDB" id="FungiDB:H310_08813"/>
<organism evidence="2">
    <name type="scientific">Aphanomyces invadans</name>
    <dbReference type="NCBI Taxonomy" id="157072"/>
    <lineage>
        <taxon>Eukaryota</taxon>
        <taxon>Sar</taxon>
        <taxon>Stramenopiles</taxon>
        <taxon>Oomycota</taxon>
        <taxon>Saprolegniomycetes</taxon>
        <taxon>Saprolegniales</taxon>
        <taxon>Verrucalvaceae</taxon>
        <taxon>Aphanomyces</taxon>
    </lineage>
</organism>
<accession>A0A024TZE8</accession>
<dbReference type="EMBL" id="KI913969">
    <property type="protein sequence ID" value="ETV98737.1"/>
    <property type="molecule type" value="Genomic_DNA"/>
</dbReference>
<dbReference type="AlphaFoldDB" id="A0A024TZE8"/>